<keyword evidence="1" id="KW-1133">Transmembrane helix</keyword>
<keyword evidence="1" id="KW-0812">Transmembrane</keyword>
<dbReference type="EMBL" id="FPHN01000031">
    <property type="protein sequence ID" value="SFV54131.1"/>
    <property type="molecule type" value="Genomic_DNA"/>
</dbReference>
<dbReference type="Pfam" id="PF01832">
    <property type="entry name" value="Glucosaminidase"/>
    <property type="match status" value="1"/>
</dbReference>
<dbReference type="AlphaFoldDB" id="A0A1W1BKY3"/>
<reference evidence="3" key="1">
    <citation type="submission" date="2016-10" db="EMBL/GenBank/DDBJ databases">
        <authorList>
            <person name="de Groot N.N."/>
        </authorList>
    </citation>
    <scope>NUCLEOTIDE SEQUENCE</scope>
</reference>
<protein>
    <submittedName>
        <fullName evidence="3">BAX protein</fullName>
    </submittedName>
</protein>
<dbReference type="Gene3D" id="1.10.530.10">
    <property type="match status" value="1"/>
</dbReference>
<feature type="domain" description="Mannosyl-glycoprotein endo-beta-N-acetylglucosamidase-like" evidence="2">
    <location>
        <begin position="193"/>
        <end position="323"/>
    </location>
</feature>
<feature type="transmembrane region" description="Helical" evidence="1">
    <location>
        <begin position="5"/>
        <end position="22"/>
    </location>
</feature>
<dbReference type="InterPro" id="IPR053195">
    <property type="entry name" value="Bax-like"/>
</dbReference>
<proteinExistence type="predicted"/>
<evidence type="ECO:0000259" key="2">
    <source>
        <dbReference type="Pfam" id="PF01832"/>
    </source>
</evidence>
<dbReference type="InterPro" id="IPR002901">
    <property type="entry name" value="MGlyc_endo_b_GlcNAc-like_dom"/>
</dbReference>
<dbReference type="PANTHER" id="PTHR40572">
    <property type="entry name" value="PROTEIN BAX"/>
    <property type="match status" value="1"/>
</dbReference>
<sequence length="330" mass="38917">MLKKAFYTSIVLIILLSVYYLTEKESTDNLSQEKVLETVSQIKERQELELAIKKIYKEAGEELSHRVQKIISDAKEDMDFIIALKPSQVIAINKQVSKSKKNILKKSTTLKYMPLPNFRKYPEGKERKEIFFKYFLYLVESRNQQILKMRKKIILWKRDINNVTFRQKKTLEQLAKKYKVEDFDVTKYKSWNRLLARLDIVPASLALAQAAKESLWGTSRFARYGYNYYGQHCFSRGCGIVPKKRGNRKFEVSTFKSPRQSVKSYIHNLNTHFHYESLRKIRSKERARGKKIKGLVLVNALSKYSERGSAYIKDLKSLIRYNKLAKYDVY</sequence>
<organism evidence="3">
    <name type="scientific">hydrothermal vent metagenome</name>
    <dbReference type="NCBI Taxonomy" id="652676"/>
    <lineage>
        <taxon>unclassified sequences</taxon>
        <taxon>metagenomes</taxon>
        <taxon>ecological metagenomes</taxon>
    </lineage>
</organism>
<dbReference type="PANTHER" id="PTHR40572:SF1">
    <property type="entry name" value="PROTEIN BAX"/>
    <property type="match status" value="1"/>
</dbReference>
<evidence type="ECO:0000256" key="1">
    <source>
        <dbReference type="SAM" id="Phobius"/>
    </source>
</evidence>
<keyword evidence="1" id="KW-0472">Membrane</keyword>
<gene>
    <name evidence="3" type="ORF">MNB_SV-14-814</name>
</gene>
<name>A0A1W1BKY3_9ZZZZ</name>
<accession>A0A1W1BKY3</accession>
<dbReference type="GO" id="GO:0004040">
    <property type="term" value="F:amidase activity"/>
    <property type="evidence" value="ECO:0007669"/>
    <property type="project" value="InterPro"/>
</dbReference>
<evidence type="ECO:0000313" key="3">
    <source>
        <dbReference type="EMBL" id="SFV54131.1"/>
    </source>
</evidence>